<sequence>MDYGSLSTTGVLAMTGAGVSVLTGLWLPIAVVFIVVLAVIAVRVWFRPGKSIDEI</sequence>
<keyword evidence="1" id="KW-1133">Transmembrane helix</keyword>
<accession>A0A6G7XGX8</accession>
<dbReference type="KEGG" id="lvi:G7068_11620"/>
<dbReference type="RefSeq" id="WP_166292104.1">
    <property type="nucleotide sequence ID" value="NZ_CP049863.1"/>
</dbReference>
<reference evidence="2 3" key="1">
    <citation type="submission" date="2020-03" db="EMBL/GenBank/DDBJ databases">
        <title>Leucobacter sp. nov., isolated from beetles.</title>
        <authorList>
            <person name="Hyun D.-W."/>
            <person name="Bae J.-W."/>
        </authorList>
    </citation>
    <scope>NUCLEOTIDE SEQUENCE [LARGE SCALE GENOMIC DNA]</scope>
    <source>
        <strain evidence="2 3">HDW9C</strain>
    </source>
</reference>
<evidence type="ECO:0000256" key="1">
    <source>
        <dbReference type="SAM" id="Phobius"/>
    </source>
</evidence>
<evidence type="ECO:0000313" key="2">
    <source>
        <dbReference type="EMBL" id="QIK63762.1"/>
    </source>
</evidence>
<keyword evidence="1" id="KW-0812">Transmembrane</keyword>
<organism evidence="2 3">
    <name type="scientific">Leucobacter viscericola</name>
    <dbReference type="NCBI Taxonomy" id="2714935"/>
    <lineage>
        <taxon>Bacteria</taxon>
        <taxon>Bacillati</taxon>
        <taxon>Actinomycetota</taxon>
        <taxon>Actinomycetes</taxon>
        <taxon>Micrococcales</taxon>
        <taxon>Microbacteriaceae</taxon>
        <taxon>Leucobacter</taxon>
    </lineage>
</organism>
<keyword evidence="1" id="KW-0472">Membrane</keyword>
<dbReference type="AlphaFoldDB" id="A0A6G7XGX8"/>
<name>A0A6G7XGX8_9MICO</name>
<dbReference type="Proteomes" id="UP000502677">
    <property type="component" value="Chromosome"/>
</dbReference>
<gene>
    <name evidence="2" type="ORF">G7068_11620</name>
</gene>
<feature type="transmembrane region" description="Helical" evidence="1">
    <location>
        <begin position="25"/>
        <end position="46"/>
    </location>
</feature>
<proteinExistence type="predicted"/>
<dbReference type="EMBL" id="CP049863">
    <property type="protein sequence ID" value="QIK63762.1"/>
    <property type="molecule type" value="Genomic_DNA"/>
</dbReference>
<keyword evidence="3" id="KW-1185">Reference proteome</keyword>
<protein>
    <submittedName>
        <fullName evidence="2">Uncharacterized protein</fullName>
    </submittedName>
</protein>
<evidence type="ECO:0000313" key="3">
    <source>
        <dbReference type="Proteomes" id="UP000502677"/>
    </source>
</evidence>